<evidence type="ECO:0000259" key="9">
    <source>
        <dbReference type="SMART" id="SM00148"/>
    </source>
</evidence>
<dbReference type="EMBL" id="NVNL01000034">
    <property type="protein sequence ID" value="PEA88271.1"/>
    <property type="molecule type" value="Genomic_DNA"/>
</dbReference>
<dbReference type="InterPro" id="IPR000772">
    <property type="entry name" value="Ricin_B_lectin"/>
</dbReference>
<dbReference type="InterPro" id="IPR000909">
    <property type="entry name" value="PLipase_C_PInositol-sp_X_dom"/>
</dbReference>
<reference evidence="11 12" key="1">
    <citation type="submission" date="2017-09" db="EMBL/GenBank/DDBJ databases">
        <title>Large-scale bioinformatics analysis of Bacillus genomes uncovers conserved roles of natural products in bacterial physiology.</title>
        <authorList>
            <consortium name="Agbiome Team Llc"/>
            <person name="Bleich R.M."/>
            <person name="Grubbs K.J."/>
            <person name="Santa Maria K.C."/>
            <person name="Allen S.E."/>
            <person name="Farag S."/>
            <person name="Shank E.A."/>
            <person name="Bowers A."/>
        </authorList>
    </citation>
    <scope>NUCLEOTIDE SEQUENCE [LARGE SCALE GENOMIC DNA]</scope>
    <source>
        <strain evidence="11 12">AFS089089</strain>
    </source>
</reference>
<feature type="domain" description="Phosphatidylinositol-specific phospholipase C X" evidence="9">
    <location>
        <begin position="212"/>
        <end position="358"/>
    </location>
</feature>
<evidence type="ECO:0000256" key="7">
    <source>
        <dbReference type="ARBA" id="ARBA00030881"/>
    </source>
</evidence>
<organism evidence="11 12">
    <name type="scientific">Bacillus thuringiensis</name>
    <dbReference type="NCBI Taxonomy" id="1428"/>
    <lineage>
        <taxon>Bacteria</taxon>
        <taxon>Bacillati</taxon>
        <taxon>Bacillota</taxon>
        <taxon>Bacilli</taxon>
        <taxon>Bacillales</taxon>
        <taxon>Bacillaceae</taxon>
        <taxon>Bacillus</taxon>
        <taxon>Bacillus cereus group</taxon>
    </lineage>
</organism>
<gene>
    <name evidence="11" type="ORF">CON71_20575</name>
</gene>
<dbReference type="GO" id="GO:0004436">
    <property type="term" value="F:phosphatidylinositol diacylglycerol-lyase activity"/>
    <property type="evidence" value="ECO:0007669"/>
    <property type="project" value="UniProtKB-EC"/>
</dbReference>
<dbReference type="SUPFAM" id="SSF55846">
    <property type="entry name" value="N-acetylmuramoyl-L-alanine amidase-like"/>
    <property type="match status" value="1"/>
</dbReference>
<evidence type="ECO:0000256" key="3">
    <source>
        <dbReference type="ARBA" id="ARBA00019758"/>
    </source>
</evidence>
<sequence length="671" mass="76265">MTLGNFLNDGKSKKLKNQNNQKEMVIQDLLLPVQNSKERTEDITHVIMHCISNVDNNSQDPYNVNAIYNRLRDKGLSTHYMIDREGTIFKLTNENRVAYHAKKDDMPSFPVYPKEVDQYSIGIELLGIRTQGETSDILTKEAYDSIDVSNIEWTNEQYGSLGLLLGDIYKRNPSIVRDGIFGQASNVAGRPFAYSHDSTRYTHNPNWMEGIKDTAKLSELSIPGTHDSMAYKTEVPATDHVYTQSMSLETQLDSGIRFLDMRCRYIDGSFAMHHGPYYLDAMFGDVLNIVTKFLGENPSETILMRVKQEHSEVSDQVFNETLQEYMDRYPTFFWDSKNGSIKNPILGGMRGKIVILRNVNGSDVGLNYPHNFNIQDEYKLDSNWSLYDKWLKVKNHLNNAKQAYPNGSGEAYINYLNGSTGKLPVYPYFVASGHSSPGTWAPRLSTGLTTPGWAHSYPDFPRTTCFLGICTISFEGTNILATDYITKNKLKYAGIVVSDFPGPDLINAVIKVNNHLLGSEVPGDVYQIVTSLNDTSVVDLNRSDNEVTLWSDNGEDNQKWKFVYDEKEGKYLIESMTEENLLLAWNGSHYPRKVVVKQKPAYKPYPDECYWTLRSLGGDYYEIINKGQRVYPGDYMPLWLDVDHSGTTNGTKITVHESNSTKAQKFKLRRV</sequence>
<keyword evidence="4" id="KW-0442">Lipid degradation</keyword>
<dbReference type="InterPro" id="IPR036505">
    <property type="entry name" value="Amidase/PGRP_sf"/>
</dbReference>
<dbReference type="Pfam" id="PF00388">
    <property type="entry name" value="PI-PLC-X"/>
    <property type="match status" value="1"/>
</dbReference>
<evidence type="ECO:0000256" key="2">
    <source>
        <dbReference type="ARBA" id="ARBA00012581"/>
    </source>
</evidence>
<name>A0A9X6TKQ1_BACTU</name>
<dbReference type="RefSeq" id="WP_098902216.1">
    <property type="nucleotide sequence ID" value="NZ_NVNL01000034.1"/>
</dbReference>
<keyword evidence="4" id="KW-0443">Lipid metabolism</keyword>
<dbReference type="AlphaFoldDB" id="A0A9X6TKQ1"/>
<dbReference type="PANTHER" id="PTHR13593:SF113">
    <property type="entry name" value="SI:DKEY-266F7.9"/>
    <property type="match status" value="1"/>
</dbReference>
<dbReference type="InterPro" id="IPR035992">
    <property type="entry name" value="Ricin_B-like_lectins"/>
</dbReference>
<dbReference type="GO" id="GO:0016042">
    <property type="term" value="P:lipid catabolic process"/>
    <property type="evidence" value="ECO:0007669"/>
    <property type="project" value="UniProtKB-KW"/>
</dbReference>
<dbReference type="PROSITE" id="PS50007">
    <property type="entry name" value="PIPLC_X_DOMAIN"/>
    <property type="match status" value="1"/>
</dbReference>
<evidence type="ECO:0000256" key="8">
    <source>
        <dbReference type="ARBA" id="ARBA00032390"/>
    </source>
</evidence>
<feature type="domain" description="Ricin B lectin" evidence="10">
    <location>
        <begin position="524"/>
        <end position="669"/>
    </location>
</feature>
<accession>A0A9X6TKQ1</accession>
<dbReference type="SMART" id="SM00458">
    <property type="entry name" value="RICIN"/>
    <property type="match status" value="1"/>
</dbReference>
<dbReference type="SUPFAM" id="SSF51695">
    <property type="entry name" value="PLC-like phosphodiesterases"/>
    <property type="match status" value="1"/>
</dbReference>
<dbReference type="Gene3D" id="2.80.10.50">
    <property type="match status" value="1"/>
</dbReference>
<dbReference type="InterPro" id="IPR017946">
    <property type="entry name" value="PLC-like_Pdiesterase_TIM-brl"/>
</dbReference>
<protein>
    <recommendedName>
        <fullName evidence="3">1-phosphatidylinositol phosphodiesterase</fullName>
        <ecNumber evidence="2">4.6.1.13</ecNumber>
    </recommendedName>
    <alternativeName>
        <fullName evidence="8">Autolysin</fullName>
    </alternativeName>
    <alternativeName>
        <fullName evidence="7">Cell wall hydrolase</fullName>
    </alternativeName>
    <alternativeName>
        <fullName evidence="5">Phosphatidylinositol diacylglycerol-lyase</fullName>
    </alternativeName>
    <alternativeName>
        <fullName evidence="6">Phosphatidylinositol-specific phospholipase C</fullName>
    </alternativeName>
</protein>
<dbReference type="Pfam" id="PF01510">
    <property type="entry name" value="Amidase_2"/>
    <property type="match status" value="1"/>
</dbReference>
<comment type="caution">
    <text evidence="11">The sequence shown here is derived from an EMBL/GenBank/DDBJ whole genome shotgun (WGS) entry which is preliminary data.</text>
</comment>
<dbReference type="PROSITE" id="PS50231">
    <property type="entry name" value="RICIN_B_LECTIN"/>
    <property type="match status" value="1"/>
</dbReference>
<proteinExistence type="predicted"/>
<evidence type="ECO:0000259" key="10">
    <source>
        <dbReference type="SMART" id="SM00458"/>
    </source>
</evidence>
<comment type="catalytic activity">
    <reaction evidence="1">
        <text>a 1,2-diacyl-sn-glycero-3-phospho-(1D-myo-inositol) = 1D-myo-inositol 1,2-cyclic phosphate + a 1,2-diacyl-sn-glycerol</text>
        <dbReference type="Rhea" id="RHEA:17093"/>
        <dbReference type="ChEBI" id="CHEBI:17815"/>
        <dbReference type="ChEBI" id="CHEBI:57880"/>
        <dbReference type="ChEBI" id="CHEBI:58484"/>
        <dbReference type="EC" id="4.6.1.13"/>
    </reaction>
</comment>
<dbReference type="SMART" id="SM00148">
    <property type="entry name" value="PLCXc"/>
    <property type="match status" value="1"/>
</dbReference>
<evidence type="ECO:0000313" key="12">
    <source>
        <dbReference type="Proteomes" id="UP000220702"/>
    </source>
</evidence>
<dbReference type="GO" id="GO:0008081">
    <property type="term" value="F:phosphoric diester hydrolase activity"/>
    <property type="evidence" value="ECO:0007669"/>
    <property type="project" value="InterPro"/>
</dbReference>
<dbReference type="CDD" id="cd08586">
    <property type="entry name" value="PI-PLCc_BcPLC_like"/>
    <property type="match status" value="1"/>
</dbReference>
<evidence type="ECO:0000256" key="5">
    <source>
        <dbReference type="ARBA" id="ARBA00030474"/>
    </source>
</evidence>
<dbReference type="Gene3D" id="3.20.20.190">
    <property type="entry name" value="Phosphatidylinositol (PI) phosphodiesterase"/>
    <property type="match status" value="1"/>
</dbReference>
<evidence type="ECO:0000256" key="4">
    <source>
        <dbReference type="ARBA" id="ARBA00022963"/>
    </source>
</evidence>
<dbReference type="PANTHER" id="PTHR13593">
    <property type="match status" value="1"/>
</dbReference>
<dbReference type="Proteomes" id="UP000220702">
    <property type="component" value="Unassembled WGS sequence"/>
</dbReference>
<dbReference type="InterPro" id="IPR051057">
    <property type="entry name" value="PI-PLC_domain"/>
</dbReference>
<dbReference type="CDD" id="cd23445">
    <property type="entry name" value="beta-trefoil_Ricin_HA17-like"/>
    <property type="match status" value="1"/>
</dbReference>
<evidence type="ECO:0000313" key="11">
    <source>
        <dbReference type="EMBL" id="PEA88271.1"/>
    </source>
</evidence>
<dbReference type="GO" id="GO:0009253">
    <property type="term" value="P:peptidoglycan catabolic process"/>
    <property type="evidence" value="ECO:0007669"/>
    <property type="project" value="InterPro"/>
</dbReference>
<dbReference type="CDD" id="cd06583">
    <property type="entry name" value="PGRP"/>
    <property type="match status" value="1"/>
</dbReference>
<evidence type="ECO:0000256" key="6">
    <source>
        <dbReference type="ARBA" id="ARBA00030782"/>
    </source>
</evidence>
<dbReference type="Gene3D" id="3.40.80.10">
    <property type="entry name" value="Peptidoglycan recognition protein-like"/>
    <property type="match status" value="1"/>
</dbReference>
<dbReference type="SUPFAM" id="SSF50370">
    <property type="entry name" value="Ricin B-like lectins"/>
    <property type="match status" value="1"/>
</dbReference>
<evidence type="ECO:0000256" key="1">
    <source>
        <dbReference type="ARBA" id="ARBA00001316"/>
    </source>
</evidence>
<dbReference type="GO" id="GO:0008745">
    <property type="term" value="F:N-acetylmuramoyl-L-alanine amidase activity"/>
    <property type="evidence" value="ECO:0007669"/>
    <property type="project" value="InterPro"/>
</dbReference>
<dbReference type="EC" id="4.6.1.13" evidence="2"/>
<dbReference type="InterPro" id="IPR002502">
    <property type="entry name" value="Amidase_domain"/>
</dbReference>